<dbReference type="SUPFAM" id="SSF53448">
    <property type="entry name" value="Nucleotide-diphospho-sugar transferases"/>
    <property type="match status" value="1"/>
</dbReference>
<dbReference type="PANTHER" id="PTHR46390:SF1">
    <property type="entry name" value="MANNOSE-1-PHOSPHATE GUANYLYLTRANSFERASE"/>
    <property type="match status" value="1"/>
</dbReference>
<keyword evidence="4" id="KW-1185">Reference proteome</keyword>
<dbReference type="EMBL" id="OAOP01000010">
    <property type="protein sequence ID" value="SNX74868.1"/>
    <property type="molecule type" value="Genomic_DNA"/>
</dbReference>
<evidence type="ECO:0000313" key="3">
    <source>
        <dbReference type="EMBL" id="SNX74868.1"/>
    </source>
</evidence>
<dbReference type="AlphaFoldDB" id="A0A285D6J5"/>
<dbReference type="Pfam" id="PF22640">
    <property type="entry name" value="ManC_GMP_beta-helix"/>
    <property type="match status" value="1"/>
</dbReference>
<dbReference type="Pfam" id="PF00483">
    <property type="entry name" value="NTP_transferase"/>
    <property type="match status" value="1"/>
</dbReference>
<name>A0A285D6J5_9BACI</name>
<dbReference type="GO" id="GO:0009298">
    <property type="term" value="P:GDP-mannose biosynthetic process"/>
    <property type="evidence" value="ECO:0007669"/>
    <property type="project" value="TreeGrafter"/>
</dbReference>
<dbReference type="CDD" id="cd02509">
    <property type="entry name" value="GDP-M1P_Guanylyltransferase"/>
    <property type="match status" value="1"/>
</dbReference>
<evidence type="ECO:0000313" key="4">
    <source>
        <dbReference type="Proteomes" id="UP000219546"/>
    </source>
</evidence>
<dbReference type="OrthoDB" id="9806359at2"/>
<feature type="domain" description="MannoseP isomerase/GMP-like beta-helix" evidence="2">
    <location>
        <begin position="283"/>
        <end position="333"/>
    </location>
</feature>
<dbReference type="GO" id="GO:0004475">
    <property type="term" value="F:mannose-1-phosphate guanylyltransferase (GTP) activity"/>
    <property type="evidence" value="ECO:0007669"/>
    <property type="project" value="InterPro"/>
</dbReference>
<protein>
    <submittedName>
        <fullName evidence="3">Mannose-6-phosphate isomerase type 2</fullName>
    </submittedName>
</protein>
<keyword evidence="3" id="KW-0413">Isomerase</keyword>
<feature type="domain" description="Nucleotidyl transferase" evidence="1">
    <location>
        <begin position="2"/>
        <end position="274"/>
    </location>
</feature>
<evidence type="ECO:0000259" key="2">
    <source>
        <dbReference type="Pfam" id="PF22640"/>
    </source>
</evidence>
<gene>
    <name evidence="3" type="ORF">SAMN05877753_110129</name>
</gene>
<proteinExistence type="predicted"/>
<dbReference type="InterPro" id="IPR029044">
    <property type="entry name" value="Nucleotide-diphossugar_trans"/>
</dbReference>
<dbReference type="PANTHER" id="PTHR46390">
    <property type="entry name" value="MANNOSE-1-PHOSPHATE GUANYLYLTRANSFERASE"/>
    <property type="match status" value="1"/>
</dbReference>
<evidence type="ECO:0000259" key="1">
    <source>
        <dbReference type="Pfam" id="PF00483"/>
    </source>
</evidence>
<dbReference type="Gene3D" id="3.90.550.10">
    <property type="entry name" value="Spore Coat Polysaccharide Biosynthesis Protein SpsA, Chain A"/>
    <property type="match status" value="1"/>
</dbReference>
<dbReference type="InterPro" id="IPR051161">
    <property type="entry name" value="Mannose-6P_isomerase_type2"/>
</dbReference>
<organism evidence="3 4">
    <name type="scientific">Bacillus oleivorans</name>
    <dbReference type="NCBI Taxonomy" id="1448271"/>
    <lineage>
        <taxon>Bacteria</taxon>
        <taxon>Bacillati</taxon>
        <taxon>Bacillota</taxon>
        <taxon>Bacilli</taxon>
        <taxon>Bacillales</taxon>
        <taxon>Bacillaceae</taxon>
        <taxon>Bacillus</taxon>
    </lineage>
</organism>
<dbReference type="InterPro" id="IPR054566">
    <property type="entry name" value="ManC/GMP-like_b-helix"/>
</dbReference>
<dbReference type="SUPFAM" id="SSF159283">
    <property type="entry name" value="Guanosine diphospho-D-mannose pyrophosphorylase/mannose-6-phosphate isomerase linker domain"/>
    <property type="match status" value="1"/>
</dbReference>
<dbReference type="InterPro" id="IPR049577">
    <property type="entry name" value="GMPP_N"/>
</dbReference>
<dbReference type="GO" id="GO:0016853">
    <property type="term" value="F:isomerase activity"/>
    <property type="evidence" value="ECO:0007669"/>
    <property type="project" value="UniProtKB-KW"/>
</dbReference>
<dbReference type="InterPro" id="IPR005835">
    <property type="entry name" value="NTP_transferase_dom"/>
</dbReference>
<reference evidence="3 4" key="1">
    <citation type="submission" date="2017-08" db="EMBL/GenBank/DDBJ databases">
        <authorList>
            <person name="de Groot N.N."/>
        </authorList>
    </citation>
    <scope>NUCLEOTIDE SEQUENCE [LARGE SCALE GENOMIC DNA]</scope>
    <source>
        <strain evidence="3 4">JC228</strain>
    </source>
</reference>
<dbReference type="Proteomes" id="UP000219546">
    <property type="component" value="Unassembled WGS sequence"/>
</dbReference>
<accession>A0A285D6J5</accession>
<sequence length="341" mass="39334">MKVMIMAGGQGTRFWPWSVKNRPKQFLPLHSKKTMIQETFERYSQWLSKEKIYVVTTEEYHDLLMEQLPQLPSEQIILEPERKDTAPCVALTALHCLEKDEDEVLVMSPADQYISDSQELMETLLLAEKIANSGHSIVTLGIPPTRPETGYGYIKTKYPSFIENKVLHVEKFIEKPFLDHAETLINDNNVFWNSGIFVSKPSTIAYYMEKFQTNIWNTLIKNKDNLKTAYLKLPKISVDYAILEKADEVYMIPVTFDWDDLGTWGSLERFKKEDQNHNILIGNVQVLSSENCMIISEKQNAMVLGAKDLIIVLTEEGLLVCHKSQEQEIKNLLNSWPETNK</sequence>